<feature type="transmembrane region" description="Helical" evidence="3">
    <location>
        <begin position="12"/>
        <end position="32"/>
    </location>
</feature>
<dbReference type="RefSeq" id="WP_190921313.1">
    <property type="nucleotide sequence ID" value="NZ_JACXIZ010000058.1"/>
</dbReference>
<sequence length="156" mass="16865">MERHKQAGFTLIEVLGAVVLLAIAVTAAVYLLGQTALFSGANARAGESVTIARTVMEELKHHLRSGGTIDLYGQQVDLAALQSTAPPYTLGAALHAPDAEAPQFDITVQSLAPAHAELTLDGETYEIDHYFRYIRITVASRSQDSRYTLEGYAAYQ</sequence>
<keyword evidence="3" id="KW-1133">Transmembrane helix</keyword>
<keyword evidence="5" id="KW-1185">Reference proteome</keyword>
<dbReference type="AlphaFoldDB" id="A0A927BWN2"/>
<dbReference type="InterPro" id="IPR012902">
    <property type="entry name" value="N_methyl_site"/>
</dbReference>
<keyword evidence="2" id="KW-0178">Competence</keyword>
<dbReference type="PROSITE" id="PS00409">
    <property type="entry name" value="PROKAR_NTER_METHYL"/>
    <property type="match status" value="1"/>
</dbReference>
<dbReference type="Pfam" id="PF07963">
    <property type="entry name" value="N_methyl"/>
    <property type="match status" value="1"/>
</dbReference>
<comment type="caution">
    <text evidence="4">The sequence shown here is derived from an EMBL/GenBank/DDBJ whole genome shotgun (WGS) entry which is preliminary data.</text>
</comment>
<keyword evidence="3" id="KW-0472">Membrane</keyword>
<comment type="subcellular location">
    <subcellularLocation>
        <location evidence="1">Cell surface</location>
    </subcellularLocation>
</comment>
<evidence type="ECO:0000313" key="4">
    <source>
        <dbReference type="EMBL" id="MBD2848217.1"/>
    </source>
</evidence>
<organism evidence="4 5">
    <name type="scientific">Paenibacillus sabuli</name>
    <dbReference type="NCBI Taxonomy" id="2772509"/>
    <lineage>
        <taxon>Bacteria</taxon>
        <taxon>Bacillati</taxon>
        <taxon>Bacillota</taxon>
        <taxon>Bacilli</taxon>
        <taxon>Bacillales</taxon>
        <taxon>Paenibacillaceae</taxon>
        <taxon>Paenibacillus</taxon>
    </lineage>
</organism>
<dbReference type="Proteomes" id="UP000621560">
    <property type="component" value="Unassembled WGS sequence"/>
</dbReference>
<dbReference type="GO" id="GO:0030420">
    <property type="term" value="P:establishment of competence for transformation"/>
    <property type="evidence" value="ECO:0007669"/>
    <property type="project" value="UniProtKB-KW"/>
</dbReference>
<reference evidence="4" key="1">
    <citation type="submission" date="2020-09" db="EMBL/GenBank/DDBJ databases">
        <title>A novel bacterium of genus Paenibacillus, isolated from South China Sea.</title>
        <authorList>
            <person name="Huang H."/>
            <person name="Mo K."/>
            <person name="Hu Y."/>
        </authorList>
    </citation>
    <scope>NUCLEOTIDE SEQUENCE</scope>
    <source>
        <strain evidence="4">IB182496</strain>
    </source>
</reference>
<keyword evidence="3" id="KW-0812">Transmembrane</keyword>
<dbReference type="EMBL" id="JACXIZ010000058">
    <property type="protein sequence ID" value="MBD2848217.1"/>
    <property type="molecule type" value="Genomic_DNA"/>
</dbReference>
<gene>
    <name evidence="4" type="ORF">IDH44_23735</name>
</gene>
<dbReference type="GO" id="GO:0009986">
    <property type="term" value="C:cell surface"/>
    <property type="evidence" value="ECO:0007669"/>
    <property type="project" value="UniProtKB-SubCell"/>
</dbReference>
<proteinExistence type="predicted"/>
<evidence type="ECO:0000256" key="1">
    <source>
        <dbReference type="ARBA" id="ARBA00004241"/>
    </source>
</evidence>
<dbReference type="NCBIfam" id="TIGR02532">
    <property type="entry name" value="IV_pilin_GFxxxE"/>
    <property type="match status" value="1"/>
</dbReference>
<protein>
    <submittedName>
        <fullName evidence="4">Prepilin-type N-terminal cleavage/methylation domain-containing protein</fullName>
    </submittedName>
</protein>
<evidence type="ECO:0000256" key="3">
    <source>
        <dbReference type="SAM" id="Phobius"/>
    </source>
</evidence>
<evidence type="ECO:0000313" key="5">
    <source>
        <dbReference type="Proteomes" id="UP000621560"/>
    </source>
</evidence>
<name>A0A927BWN2_9BACL</name>
<accession>A0A927BWN2</accession>
<evidence type="ECO:0000256" key="2">
    <source>
        <dbReference type="ARBA" id="ARBA00023287"/>
    </source>
</evidence>